<gene>
    <name evidence="1" type="ORF">PYW08_011827</name>
</gene>
<comment type="caution">
    <text evidence="1">The sequence shown here is derived from an EMBL/GenBank/DDBJ whole genome shotgun (WGS) entry which is preliminary data.</text>
</comment>
<accession>A0ACC2QLM2</accession>
<dbReference type="EMBL" id="CM056779">
    <property type="protein sequence ID" value="KAJ8719652.1"/>
    <property type="molecule type" value="Genomic_DNA"/>
</dbReference>
<organism evidence="1 2">
    <name type="scientific">Mythimna loreyi</name>
    <dbReference type="NCBI Taxonomy" id="667449"/>
    <lineage>
        <taxon>Eukaryota</taxon>
        <taxon>Metazoa</taxon>
        <taxon>Ecdysozoa</taxon>
        <taxon>Arthropoda</taxon>
        <taxon>Hexapoda</taxon>
        <taxon>Insecta</taxon>
        <taxon>Pterygota</taxon>
        <taxon>Neoptera</taxon>
        <taxon>Endopterygota</taxon>
        <taxon>Lepidoptera</taxon>
        <taxon>Glossata</taxon>
        <taxon>Ditrysia</taxon>
        <taxon>Noctuoidea</taxon>
        <taxon>Noctuidae</taxon>
        <taxon>Noctuinae</taxon>
        <taxon>Hadenini</taxon>
        <taxon>Mythimna</taxon>
    </lineage>
</organism>
<name>A0ACC2QLM2_9NEOP</name>
<reference evidence="1" key="1">
    <citation type="submission" date="2023-03" db="EMBL/GenBank/DDBJ databases">
        <title>Chromosome-level genomes of two armyworms, Mythimna separata and Mythimna loreyi, provide insights into the biosynthesis and reception of sex pheromones.</title>
        <authorList>
            <person name="Zhao H."/>
        </authorList>
    </citation>
    <scope>NUCLEOTIDE SEQUENCE</scope>
    <source>
        <strain evidence="1">BeijingLab</strain>
    </source>
</reference>
<keyword evidence="2" id="KW-1185">Reference proteome</keyword>
<evidence type="ECO:0000313" key="1">
    <source>
        <dbReference type="EMBL" id="KAJ8719652.1"/>
    </source>
</evidence>
<proteinExistence type="predicted"/>
<sequence length="142" mass="16926">MKRSVVIMSQYVFRPRRQIVSMKGGKSPGHDGFSIEHLKFTGVHLPRVLTTFFTLCVSHSYLLSEMLRWWYQSSRIRLGIYRTRRTTDQFPWPLLLLRCWTVCLIDSWTIGSRYMTRSLVFSLDFPQSVLFFHVYIALKRNQ</sequence>
<evidence type="ECO:0000313" key="2">
    <source>
        <dbReference type="Proteomes" id="UP001231649"/>
    </source>
</evidence>
<dbReference type="Proteomes" id="UP001231649">
    <property type="component" value="Chromosome 3"/>
</dbReference>
<protein>
    <submittedName>
        <fullName evidence="1">Uncharacterized protein</fullName>
    </submittedName>
</protein>